<dbReference type="EMBL" id="HBUF01189334">
    <property type="protein sequence ID" value="CAG6657706.1"/>
    <property type="molecule type" value="Transcribed_RNA"/>
</dbReference>
<evidence type="ECO:0000313" key="1">
    <source>
        <dbReference type="EMBL" id="CAG6657706.1"/>
    </source>
</evidence>
<dbReference type="AlphaFoldDB" id="A0A8D8RWS0"/>
<sequence>MRSRTVCETLVRLQVEQLAVVLAADVGPGTENVKMNKNKSRLLWRSITIKLASSFVHTSPRLTSLAFDQTNQAVGPTSAASTTANCSTCSLTSVSHTVR</sequence>
<dbReference type="EMBL" id="HBUF01189333">
    <property type="protein sequence ID" value="CAG6657704.1"/>
    <property type="molecule type" value="Transcribed_RNA"/>
</dbReference>
<accession>A0A8D8RWS0</accession>
<reference evidence="1" key="1">
    <citation type="submission" date="2021-05" db="EMBL/GenBank/DDBJ databases">
        <authorList>
            <person name="Alioto T."/>
            <person name="Alioto T."/>
            <person name="Gomez Garrido J."/>
        </authorList>
    </citation>
    <scope>NUCLEOTIDE SEQUENCE</scope>
</reference>
<protein>
    <submittedName>
        <fullName evidence="1">Uncharacterized protein</fullName>
    </submittedName>
</protein>
<proteinExistence type="predicted"/>
<name>A0A8D8RWS0_9HEMI</name>
<organism evidence="1">
    <name type="scientific">Cacopsylla melanoneura</name>
    <dbReference type="NCBI Taxonomy" id="428564"/>
    <lineage>
        <taxon>Eukaryota</taxon>
        <taxon>Metazoa</taxon>
        <taxon>Ecdysozoa</taxon>
        <taxon>Arthropoda</taxon>
        <taxon>Hexapoda</taxon>
        <taxon>Insecta</taxon>
        <taxon>Pterygota</taxon>
        <taxon>Neoptera</taxon>
        <taxon>Paraneoptera</taxon>
        <taxon>Hemiptera</taxon>
        <taxon>Sternorrhyncha</taxon>
        <taxon>Psylloidea</taxon>
        <taxon>Psyllidae</taxon>
        <taxon>Psyllinae</taxon>
        <taxon>Cacopsylla</taxon>
    </lineage>
</organism>